<proteinExistence type="predicted"/>
<dbReference type="AlphaFoldDB" id="A0A5C2RSC0"/>
<feature type="compositionally biased region" description="Basic residues" evidence="1">
    <location>
        <begin position="86"/>
        <end position="101"/>
    </location>
</feature>
<dbReference type="Proteomes" id="UP000313359">
    <property type="component" value="Unassembled WGS sequence"/>
</dbReference>
<evidence type="ECO:0000313" key="3">
    <source>
        <dbReference type="Proteomes" id="UP000313359"/>
    </source>
</evidence>
<feature type="region of interest" description="Disordered" evidence="1">
    <location>
        <begin position="74"/>
        <end position="101"/>
    </location>
</feature>
<dbReference type="EMBL" id="ML122304">
    <property type="protein sequence ID" value="RPD54588.1"/>
    <property type="molecule type" value="Genomic_DNA"/>
</dbReference>
<feature type="compositionally biased region" description="Basic and acidic residues" evidence="1">
    <location>
        <begin position="187"/>
        <end position="197"/>
    </location>
</feature>
<reference evidence="2" key="1">
    <citation type="journal article" date="2018" name="Genome Biol. Evol.">
        <title>Genomics and development of Lentinus tigrinus, a white-rot wood-decaying mushroom with dimorphic fruiting bodies.</title>
        <authorList>
            <person name="Wu B."/>
            <person name="Xu Z."/>
            <person name="Knudson A."/>
            <person name="Carlson A."/>
            <person name="Chen N."/>
            <person name="Kovaka S."/>
            <person name="LaButti K."/>
            <person name="Lipzen A."/>
            <person name="Pennachio C."/>
            <person name="Riley R."/>
            <person name="Schakwitz W."/>
            <person name="Umezawa K."/>
            <person name="Ohm R.A."/>
            <person name="Grigoriev I.V."/>
            <person name="Nagy L.G."/>
            <person name="Gibbons J."/>
            <person name="Hibbett D."/>
        </authorList>
    </citation>
    <scope>NUCLEOTIDE SEQUENCE [LARGE SCALE GENOMIC DNA]</scope>
    <source>
        <strain evidence="2">ALCF2SS1-6</strain>
    </source>
</reference>
<evidence type="ECO:0000313" key="2">
    <source>
        <dbReference type="EMBL" id="RPD54588.1"/>
    </source>
</evidence>
<feature type="region of interest" description="Disordered" evidence="1">
    <location>
        <begin position="1"/>
        <end position="55"/>
    </location>
</feature>
<protein>
    <submittedName>
        <fullName evidence="2">Uncharacterized protein</fullName>
    </submittedName>
</protein>
<organism evidence="2 3">
    <name type="scientific">Lentinus tigrinus ALCF2SS1-6</name>
    <dbReference type="NCBI Taxonomy" id="1328759"/>
    <lineage>
        <taxon>Eukaryota</taxon>
        <taxon>Fungi</taxon>
        <taxon>Dikarya</taxon>
        <taxon>Basidiomycota</taxon>
        <taxon>Agaricomycotina</taxon>
        <taxon>Agaricomycetes</taxon>
        <taxon>Polyporales</taxon>
        <taxon>Polyporaceae</taxon>
        <taxon>Lentinus</taxon>
    </lineage>
</organism>
<accession>A0A5C2RSC0</accession>
<evidence type="ECO:0000256" key="1">
    <source>
        <dbReference type="SAM" id="MobiDB-lite"/>
    </source>
</evidence>
<feature type="region of interest" description="Disordered" evidence="1">
    <location>
        <begin position="137"/>
        <end position="217"/>
    </location>
</feature>
<keyword evidence="3" id="KW-1185">Reference proteome</keyword>
<gene>
    <name evidence="2" type="ORF">L227DRAFT_345756</name>
</gene>
<feature type="compositionally biased region" description="Basic and acidic residues" evidence="1">
    <location>
        <begin position="31"/>
        <end position="51"/>
    </location>
</feature>
<name>A0A5C2RSC0_9APHY</name>
<sequence length="217" mass="24924">MHRMPNSMRLTGDPRTPIRIPMHIPPSPYSRSHETDEHEQTHLTHHHEDSAQHANHCRHSLSQYPISNIRYPALASRSSQQSTVHSPRHTTHTLRSSRHHLPTSTYAARSTLQAQTAPSLNSSSSRSTPEIIYLADETTVRTHPAQADDRQRQQVRQNTRVHDTHPRTVLASALLPGRRTRRPRARARTERTGDGRPDGGAMRVRKGRRSMYKRRQR</sequence>
<feature type="compositionally biased region" description="Basic residues" evidence="1">
    <location>
        <begin position="203"/>
        <end position="217"/>
    </location>
</feature>